<evidence type="ECO:0000256" key="1">
    <source>
        <dbReference type="ARBA" id="ARBA00004202"/>
    </source>
</evidence>
<dbReference type="Proteomes" id="UP000008141">
    <property type="component" value="Unassembled WGS sequence"/>
</dbReference>
<dbReference type="SMART" id="SM00516">
    <property type="entry name" value="SEC14"/>
    <property type="match status" value="1"/>
</dbReference>
<dbReference type="InterPro" id="IPR051026">
    <property type="entry name" value="PI/PC_transfer"/>
</dbReference>
<feature type="region of interest" description="Disordered" evidence="4">
    <location>
        <begin position="1"/>
        <end position="27"/>
    </location>
</feature>
<feature type="domain" description="CRAL-TRIO" evidence="5">
    <location>
        <begin position="572"/>
        <end position="749"/>
    </location>
</feature>
<dbReference type="GO" id="GO:0005886">
    <property type="term" value="C:plasma membrane"/>
    <property type="evidence" value="ECO:0007669"/>
    <property type="project" value="UniProtKB-SubCell"/>
</dbReference>
<reference evidence="6 7" key="1">
    <citation type="journal article" date="2010" name="Plant Cell">
        <title>The Chlorella variabilis NC64A genome reveals adaptation to photosymbiosis, coevolution with viruses, and cryptic sex.</title>
        <authorList>
            <person name="Blanc G."/>
            <person name="Duncan G."/>
            <person name="Agarkova I."/>
            <person name="Borodovsky M."/>
            <person name="Gurnon J."/>
            <person name="Kuo A."/>
            <person name="Lindquist E."/>
            <person name="Lucas S."/>
            <person name="Pangilinan J."/>
            <person name="Polle J."/>
            <person name="Salamov A."/>
            <person name="Terry A."/>
            <person name="Yamada T."/>
            <person name="Dunigan D.D."/>
            <person name="Grigoriev I.V."/>
            <person name="Claverie J.M."/>
            <person name="Van Etten J.L."/>
        </authorList>
    </citation>
    <scope>NUCLEOTIDE SEQUENCE [LARGE SCALE GENOMIC DNA]</scope>
    <source>
        <strain evidence="6 7">NC64A</strain>
    </source>
</reference>
<evidence type="ECO:0000313" key="7">
    <source>
        <dbReference type="Proteomes" id="UP000008141"/>
    </source>
</evidence>
<feature type="region of interest" description="Disordered" evidence="4">
    <location>
        <begin position="765"/>
        <end position="792"/>
    </location>
</feature>
<dbReference type="GO" id="GO:0000139">
    <property type="term" value="C:Golgi membrane"/>
    <property type="evidence" value="ECO:0007669"/>
    <property type="project" value="UniProtKB-SubCell"/>
</dbReference>
<protein>
    <submittedName>
        <fullName evidence="6">Expressed protein</fullName>
    </submittedName>
</protein>
<dbReference type="PROSITE" id="PS50191">
    <property type="entry name" value="CRAL_TRIO"/>
    <property type="match status" value="1"/>
</dbReference>
<dbReference type="InterPro" id="IPR036865">
    <property type="entry name" value="CRAL-TRIO_dom_sf"/>
</dbReference>
<dbReference type="InParanoid" id="E1ZHF4"/>
<evidence type="ECO:0000256" key="2">
    <source>
        <dbReference type="ARBA" id="ARBA00004395"/>
    </source>
</evidence>
<keyword evidence="7" id="KW-1185">Reference proteome</keyword>
<proteinExistence type="inferred from homology"/>
<dbReference type="SUPFAM" id="SSF52087">
    <property type="entry name" value="CRAL/TRIO domain"/>
    <property type="match status" value="1"/>
</dbReference>
<evidence type="ECO:0000259" key="5">
    <source>
        <dbReference type="PROSITE" id="PS50191"/>
    </source>
</evidence>
<feature type="compositionally biased region" description="Low complexity" evidence="4">
    <location>
        <begin position="777"/>
        <end position="792"/>
    </location>
</feature>
<comment type="subcellular location">
    <subcellularLocation>
        <location evidence="1">Cell membrane</location>
        <topology evidence="1">Peripheral membrane protein</topology>
    </subcellularLocation>
    <subcellularLocation>
        <location evidence="2">Golgi apparatus membrane</location>
        <topology evidence="2">Peripheral membrane protein</topology>
    </subcellularLocation>
</comment>
<dbReference type="Pfam" id="PF00650">
    <property type="entry name" value="CRAL_TRIO"/>
    <property type="match status" value="1"/>
</dbReference>
<accession>E1ZHF4</accession>
<gene>
    <name evidence="6" type="ORF">CHLNCDRAFT_58122</name>
</gene>
<dbReference type="KEGG" id="cvr:CHLNCDRAFT_58122"/>
<dbReference type="InterPro" id="IPR001251">
    <property type="entry name" value="CRAL-TRIO_dom"/>
</dbReference>
<dbReference type="GeneID" id="17354275"/>
<organism evidence="7">
    <name type="scientific">Chlorella variabilis</name>
    <name type="common">Green alga</name>
    <dbReference type="NCBI Taxonomy" id="554065"/>
    <lineage>
        <taxon>Eukaryota</taxon>
        <taxon>Viridiplantae</taxon>
        <taxon>Chlorophyta</taxon>
        <taxon>core chlorophytes</taxon>
        <taxon>Trebouxiophyceae</taxon>
        <taxon>Chlorellales</taxon>
        <taxon>Chlorellaceae</taxon>
        <taxon>Chlorella clade</taxon>
        <taxon>Chlorella</taxon>
    </lineage>
</organism>
<dbReference type="OrthoDB" id="1434354at2759"/>
<sequence length="792" mass="85019">MHASSRLGMGMPSRPPEGALSKDDCDVSSRPVYSCVVKFKVRASEGEAKLQDEEVRLARKFINRAYLLMLSSQDVRLYATRSDDFMRSSESGLSDPAAKPDAGLPAFIAKSITWLPPMTTMAVEASVVHGRKLVKLMSMSSRIKAPPPAEAAPPSGVAFEEELPQGALATLGVALSQIVDVRQAGAAVNVAFRRQHPSTRFMDKAERLLLMPWAINRGKQTDPDHDPMVRSCVLSVVDEAAAAELVGELQAARQRLAAAVQWIARGLPLNDAPAPTLVTVQPAGAGGGASAAPAAAGAEVLATAPTWGSNIAVPARWVQQAAHGAPGSSPVLVVWLFMPLGPATASLSMQKLMEGFREGTALVVAEAQPLHRQGDGAAEVAAGWEGPLRVQLQACMQQGEQDTEGEGAAGGAAPQVSPEVTEAAAQPHLPMVWAVVAAVLAAWLQLFAISTAARWAAFLVCNLAAALVVRRMQADRLASKRPQATAEEGGWTLTLLQASLVAAAEVQQVASEAGVVGRRKGERRGAAEDQLPQSFRQLVGKHPDVLDDNMAQRFLVGYSSPNKAYVALQQCVFEQIKHRYPHAVLGWSKKKDCLVTLDSYGVWKQSYDALRADGVTEDQLLRHLMLCFDFYFKVLDSRPLPQGKSVNIIDLSGLKMSDAAGEAFRFISKAGALLNLHYPLRLHKAFLINAPSWWSVVWRMVSPLIDKNTRELMSLFSIKDADGAARAMLEWIDADVLPNEYGGESTAGLYDCELEQRFWQHVSSRNSGQQGIPSEPPGASAAPVSAPATPEL</sequence>
<dbReference type="PANTHER" id="PTHR45657:SF1">
    <property type="entry name" value="CRAL-TRIO DOMAIN-CONTAINING PROTEIN YKL091C-RELATED"/>
    <property type="match status" value="1"/>
</dbReference>
<dbReference type="RefSeq" id="XP_005847216.1">
    <property type="nucleotide sequence ID" value="XM_005847154.1"/>
</dbReference>
<dbReference type="eggNOG" id="KOG1471">
    <property type="taxonomic scope" value="Eukaryota"/>
</dbReference>
<evidence type="ECO:0000313" key="6">
    <source>
        <dbReference type="EMBL" id="EFN55114.1"/>
    </source>
</evidence>
<evidence type="ECO:0000256" key="3">
    <source>
        <dbReference type="ARBA" id="ARBA00038020"/>
    </source>
</evidence>
<dbReference type="AlphaFoldDB" id="E1ZHF4"/>
<dbReference type="Gene3D" id="3.40.525.10">
    <property type="entry name" value="CRAL-TRIO lipid binding domain"/>
    <property type="match status" value="1"/>
</dbReference>
<comment type="similarity">
    <text evidence="3">Belongs to the SFH family.</text>
</comment>
<dbReference type="PANTHER" id="PTHR45657">
    <property type="entry name" value="CRAL-TRIO DOMAIN-CONTAINING PROTEIN YKL091C-RELATED"/>
    <property type="match status" value="1"/>
</dbReference>
<dbReference type="CDD" id="cd00170">
    <property type="entry name" value="SEC14"/>
    <property type="match status" value="1"/>
</dbReference>
<evidence type="ECO:0000256" key="4">
    <source>
        <dbReference type="SAM" id="MobiDB-lite"/>
    </source>
</evidence>
<name>E1ZHF4_CHLVA</name>
<dbReference type="EMBL" id="GL433846">
    <property type="protein sequence ID" value="EFN55114.1"/>
    <property type="molecule type" value="Genomic_DNA"/>
</dbReference>